<dbReference type="Proteomes" id="UP000288805">
    <property type="component" value="Unassembled WGS sequence"/>
</dbReference>
<gene>
    <name evidence="2" type="ORF">CK203_021805</name>
</gene>
<evidence type="ECO:0000313" key="3">
    <source>
        <dbReference type="Proteomes" id="UP000288805"/>
    </source>
</evidence>
<dbReference type="AlphaFoldDB" id="A0A438JFQ4"/>
<name>A0A438JFQ4_VITVI</name>
<comment type="caution">
    <text evidence="2">The sequence shown here is derived from an EMBL/GenBank/DDBJ whole genome shotgun (WGS) entry which is preliminary data.</text>
</comment>
<dbReference type="EMBL" id="QGNW01000044">
    <property type="protein sequence ID" value="RVX07795.1"/>
    <property type="molecule type" value="Genomic_DNA"/>
</dbReference>
<dbReference type="InterPro" id="IPR026960">
    <property type="entry name" value="RVT-Znf"/>
</dbReference>
<reference evidence="2 3" key="1">
    <citation type="journal article" date="2018" name="PLoS Genet.">
        <title>Population sequencing reveals clonal diversity and ancestral inbreeding in the grapevine cultivar Chardonnay.</title>
        <authorList>
            <person name="Roach M.J."/>
            <person name="Johnson D.L."/>
            <person name="Bohlmann J."/>
            <person name="van Vuuren H.J."/>
            <person name="Jones S.J."/>
            <person name="Pretorius I.S."/>
            <person name="Schmidt S.A."/>
            <person name="Borneman A.R."/>
        </authorList>
    </citation>
    <scope>NUCLEOTIDE SEQUENCE [LARGE SCALE GENOMIC DNA]</scope>
    <source>
        <strain evidence="3">cv. Chardonnay</strain>
        <tissue evidence="2">Leaf</tissue>
    </source>
</reference>
<sequence length="221" mass="25251">MEASAFGEVWSRGLWLEDQKGCGCVWGGGLEEILKEAGWCWENLAFKVGKGNKIRQLAPGVEGFRITWEEDSIFWKGGGSGQFRVKEAYSLLDRPLEVVFPKNKIWVERVPTKIMFFAWEATWGKILTLDRLQKRGWQLPNCRFLCACEEENANHILIHCYSGQSAVGLVLGLVGVQWVFPKTVKEVLYSWGMLLWGKKGKSFGIPFRYLFFGRFGRKGTD</sequence>
<protein>
    <recommendedName>
        <fullName evidence="1">Reverse transcriptase zinc-binding domain-containing protein</fullName>
    </recommendedName>
</protein>
<proteinExistence type="predicted"/>
<organism evidence="2 3">
    <name type="scientific">Vitis vinifera</name>
    <name type="common">Grape</name>
    <dbReference type="NCBI Taxonomy" id="29760"/>
    <lineage>
        <taxon>Eukaryota</taxon>
        <taxon>Viridiplantae</taxon>
        <taxon>Streptophyta</taxon>
        <taxon>Embryophyta</taxon>
        <taxon>Tracheophyta</taxon>
        <taxon>Spermatophyta</taxon>
        <taxon>Magnoliopsida</taxon>
        <taxon>eudicotyledons</taxon>
        <taxon>Gunneridae</taxon>
        <taxon>Pentapetalae</taxon>
        <taxon>rosids</taxon>
        <taxon>Vitales</taxon>
        <taxon>Vitaceae</taxon>
        <taxon>Viteae</taxon>
        <taxon>Vitis</taxon>
    </lineage>
</organism>
<dbReference type="Pfam" id="PF13966">
    <property type="entry name" value="zf-RVT"/>
    <property type="match status" value="1"/>
</dbReference>
<accession>A0A438JFQ4</accession>
<evidence type="ECO:0000259" key="1">
    <source>
        <dbReference type="Pfam" id="PF13966"/>
    </source>
</evidence>
<feature type="domain" description="Reverse transcriptase zinc-binding" evidence="1">
    <location>
        <begin position="83"/>
        <end position="161"/>
    </location>
</feature>
<evidence type="ECO:0000313" key="2">
    <source>
        <dbReference type="EMBL" id="RVX07795.1"/>
    </source>
</evidence>